<evidence type="ECO:0000259" key="7">
    <source>
        <dbReference type="Pfam" id="PF00149"/>
    </source>
</evidence>
<dbReference type="EMBL" id="LJIG01002991">
    <property type="protein sequence ID" value="KRT83949.1"/>
    <property type="molecule type" value="Genomic_DNA"/>
</dbReference>
<dbReference type="Proteomes" id="UP000051574">
    <property type="component" value="Unassembled WGS sequence"/>
</dbReference>
<dbReference type="SUPFAM" id="SSF56300">
    <property type="entry name" value="Metallo-dependent phosphatases"/>
    <property type="match status" value="2"/>
</dbReference>
<dbReference type="Pfam" id="PF02872">
    <property type="entry name" value="5_nucleotid_C"/>
    <property type="match status" value="1"/>
</dbReference>
<dbReference type="GO" id="GO:0008253">
    <property type="term" value="F:5'-nucleotidase activity"/>
    <property type="evidence" value="ECO:0007669"/>
    <property type="project" value="TreeGrafter"/>
</dbReference>
<accession>A0A0T6BA31</accession>
<dbReference type="Gene3D" id="3.90.780.10">
    <property type="entry name" value="5'-Nucleotidase, C-terminal domain"/>
    <property type="match status" value="1"/>
</dbReference>
<dbReference type="InterPro" id="IPR036907">
    <property type="entry name" value="5'-Nucleotdase_C_sf"/>
</dbReference>
<sequence length="426" mass="46662">VLLVSVVILIIVAGITTTAILLTRSENFQLSIIHLNDFHARFEETSLTSTACKSDDCIGGFSRVYTAVHELLSDRPNSIFLNAGDNFQGTLWYNIFRWNVTQYFLNMLPTDATTLGNHEFDNKIEGVVPFLENLESPVVVSNIDDSLEPTIQGLYNKSIIIERDGRSIGVVGVILSTTNQLSSTENLRFLDESESVNKEAERLLKEENVFTVIVLSHCGFDVDQLIAAKASKGITVIVGSHSHTLLYTDDVDQLIAAKAIPGITVIVGSHSHTLLYTGTPPDGTAYGEYPTVINNIAGDPVLIVQASAYTKYLGNLSVEYDGHGNLLSWEGNPIYLDRSIPQDPNINDLLEPYRIEVESYGDKVLGKSKVFLQQSNCRYAECNLGNLLTDAMVAYYASESDENWTKAAIAVMNAGGIRTAINKGGN</sequence>
<evidence type="ECO:0000259" key="8">
    <source>
        <dbReference type="Pfam" id="PF02872"/>
    </source>
</evidence>
<name>A0A0T6BA31_9SCAR</name>
<dbReference type="CDD" id="cd07409">
    <property type="entry name" value="MPP_CD73_N"/>
    <property type="match status" value="1"/>
</dbReference>
<dbReference type="InterPro" id="IPR029052">
    <property type="entry name" value="Metallo-depent_PP-like"/>
</dbReference>
<protein>
    <submittedName>
        <fullName evidence="9">Calcineurin-like phosphoesterase</fullName>
    </submittedName>
</protein>
<gene>
    <name evidence="9" type="ORF">AMK59_871</name>
</gene>
<dbReference type="FunFam" id="3.60.21.10:FF:000020">
    <property type="entry name" value="NT5E isoform 4"/>
    <property type="match status" value="1"/>
</dbReference>
<organism evidence="9 10">
    <name type="scientific">Oryctes borbonicus</name>
    <dbReference type="NCBI Taxonomy" id="1629725"/>
    <lineage>
        <taxon>Eukaryota</taxon>
        <taxon>Metazoa</taxon>
        <taxon>Ecdysozoa</taxon>
        <taxon>Arthropoda</taxon>
        <taxon>Hexapoda</taxon>
        <taxon>Insecta</taxon>
        <taxon>Pterygota</taxon>
        <taxon>Neoptera</taxon>
        <taxon>Endopterygota</taxon>
        <taxon>Coleoptera</taxon>
        <taxon>Polyphaga</taxon>
        <taxon>Scarabaeiformia</taxon>
        <taxon>Scarabaeidae</taxon>
        <taxon>Dynastinae</taxon>
        <taxon>Oryctes</taxon>
    </lineage>
</organism>
<evidence type="ECO:0000313" key="10">
    <source>
        <dbReference type="Proteomes" id="UP000051574"/>
    </source>
</evidence>
<dbReference type="SUPFAM" id="SSF55816">
    <property type="entry name" value="5'-nucleotidase (syn. UDP-sugar hydrolase), C-terminal domain"/>
    <property type="match status" value="1"/>
</dbReference>
<dbReference type="InterPro" id="IPR008334">
    <property type="entry name" value="5'-Nucleotdase_C"/>
</dbReference>
<dbReference type="InterPro" id="IPR006179">
    <property type="entry name" value="5_nucleotidase/apyrase"/>
</dbReference>
<feature type="non-terminal residue" evidence="9">
    <location>
        <position position="1"/>
    </location>
</feature>
<evidence type="ECO:0000256" key="1">
    <source>
        <dbReference type="ARBA" id="ARBA00006654"/>
    </source>
</evidence>
<proteinExistence type="inferred from homology"/>
<evidence type="ECO:0000256" key="2">
    <source>
        <dbReference type="ARBA" id="ARBA00022723"/>
    </source>
</evidence>
<evidence type="ECO:0000256" key="6">
    <source>
        <dbReference type="RuleBase" id="RU362119"/>
    </source>
</evidence>
<dbReference type="PANTHER" id="PTHR11575">
    <property type="entry name" value="5'-NUCLEOTIDASE-RELATED"/>
    <property type="match status" value="1"/>
</dbReference>
<evidence type="ECO:0000313" key="9">
    <source>
        <dbReference type="EMBL" id="KRT83949.1"/>
    </source>
</evidence>
<dbReference type="Gene3D" id="3.60.21.10">
    <property type="match status" value="2"/>
</dbReference>
<feature type="domain" description="5'-Nucleotidase C-terminal" evidence="8">
    <location>
        <begin position="364"/>
        <end position="424"/>
    </location>
</feature>
<evidence type="ECO:0000256" key="5">
    <source>
        <dbReference type="ARBA" id="ARBA00022801"/>
    </source>
</evidence>
<keyword evidence="2" id="KW-0479">Metal-binding</keyword>
<dbReference type="PRINTS" id="PR01607">
    <property type="entry name" value="APYRASEFAMLY"/>
</dbReference>
<feature type="domain" description="Calcineurin-like phosphoesterase" evidence="7">
    <location>
        <begin position="31"/>
        <end position="244"/>
    </location>
</feature>
<dbReference type="PANTHER" id="PTHR11575:SF32">
    <property type="entry name" value="APYRASE-LIKE PROTEIN"/>
    <property type="match status" value="1"/>
</dbReference>
<keyword evidence="3" id="KW-0732">Signal</keyword>
<dbReference type="GO" id="GO:0000166">
    <property type="term" value="F:nucleotide binding"/>
    <property type="evidence" value="ECO:0007669"/>
    <property type="project" value="UniProtKB-KW"/>
</dbReference>
<evidence type="ECO:0000256" key="3">
    <source>
        <dbReference type="ARBA" id="ARBA00022729"/>
    </source>
</evidence>
<dbReference type="GO" id="GO:0046872">
    <property type="term" value="F:metal ion binding"/>
    <property type="evidence" value="ECO:0007669"/>
    <property type="project" value="UniProtKB-KW"/>
</dbReference>
<keyword evidence="5 6" id="KW-0378">Hydrolase</keyword>
<evidence type="ECO:0000256" key="4">
    <source>
        <dbReference type="ARBA" id="ARBA00022741"/>
    </source>
</evidence>
<keyword evidence="4 6" id="KW-0547">Nucleotide-binding</keyword>
<comment type="caution">
    <text evidence="9">The sequence shown here is derived from an EMBL/GenBank/DDBJ whole genome shotgun (WGS) entry which is preliminary data.</text>
</comment>
<dbReference type="OrthoDB" id="7722975at2759"/>
<keyword evidence="10" id="KW-1185">Reference proteome</keyword>
<reference evidence="9 10" key="1">
    <citation type="submission" date="2015-09" db="EMBL/GenBank/DDBJ databases">
        <title>Draft genome of the scarab beetle Oryctes borbonicus.</title>
        <authorList>
            <person name="Meyer J.M."/>
            <person name="Markov G.V."/>
            <person name="Baskaran P."/>
            <person name="Herrmann M."/>
            <person name="Sommer R.J."/>
            <person name="Roedelsperger C."/>
        </authorList>
    </citation>
    <scope>NUCLEOTIDE SEQUENCE [LARGE SCALE GENOMIC DNA]</scope>
    <source>
        <strain evidence="9">OB123</strain>
        <tissue evidence="9">Whole animal</tissue>
    </source>
</reference>
<dbReference type="GO" id="GO:0005886">
    <property type="term" value="C:plasma membrane"/>
    <property type="evidence" value="ECO:0007669"/>
    <property type="project" value="TreeGrafter"/>
</dbReference>
<dbReference type="Pfam" id="PF00149">
    <property type="entry name" value="Metallophos"/>
    <property type="match status" value="1"/>
</dbReference>
<dbReference type="AlphaFoldDB" id="A0A0T6BA31"/>
<dbReference type="GO" id="GO:0006196">
    <property type="term" value="P:AMP catabolic process"/>
    <property type="evidence" value="ECO:0007669"/>
    <property type="project" value="TreeGrafter"/>
</dbReference>
<dbReference type="InterPro" id="IPR004843">
    <property type="entry name" value="Calcineurin-like_PHP"/>
</dbReference>
<comment type="similarity">
    <text evidence="1 6">Belongs to the 5'-nucleotidase family.</text>
</comment>